<feature type="chain" id="PRO_5034156386" description="RlpA-like protein double-psi beta-barrel domain-containing protein" evidence="2">
    <location>
        <begin position="24"/>
        <end position="224"/>
    </location>
</feature>
<dbReference type="Proteomes" id="UP000559027">
    <property type="component" value="Unassembled WGS sequence"/>
</dbReference>
<organism evidence="3 4">
    <name type="scientific">Leucocoprinus leucothites</name>
    <dbReference type="NCBI Taxonomy" id="201217"/>
    <lineage>
        <taxon>Eukaryota</taxon>
        <taxon>Fungi</taxon>
        <taxon>Dikarya</taxon>
        <taxon>Basidiomycota</taxon>
        <taxon>Agaricomycotina</taxon>
        <taxon>Agaricomycetes</taxon>
        <taxon>Agaricomycetidae</taxon>
        <taxon>Agaricales</taxon>
        <taxon>Agaricineae</taxon>
        <taxon>Agaricaceae</taxon>
        <taxon>Leucocoprinus</taxon>
    </lineage>
</organism>
<name>A0A8H5GG94_9AGAR</name>
<evidence type="ECO:0000313" key="3">
    <source>
        <dbReference type="EMBL" id="KAF5364215.1"/>
    </source>
</evidence>
<dbReference type="PANTHER" id="PTHR31836">
    <property type="match status" value="1"/>
</dbReference>
<dbReference type="SUPFAM" id="SSF50685">
    <property type="entry name" value="Barwin-like endoglucanases"/>
    <property type="match status" value="1"/>
</dbReference>
<dbReference type="InterPro" id="IPR036908">
    <property type="entry name" value="RlpA-like_sf"/>
</dbReference>
<keyword evidence="1 2" id="KW-0732">Signal</keyword>
<evidence type="ECO:0000313" key="4">
    <source>
        <dbReference type="Proteomes" id="UP000559027"/>
    </source>
</evidence>
<dbReference type="OrthoDB" id="406505at2759"/>
<comment type="caution">
    <text evidence="3">The sequence shown here is derived from an EMBL/GenBank/DDBJ whole genome shotgun (WGS) entry which is preliminary data.</text>
</comment>
<dbReference type="EMBL" id="JAACJO010000001">
    <property type="protein sequence ID" value="KAF5364215.1"/>
    <property type="molecule type" value="Genomic_DNA"/>
</dbReference>
<sequence length="224" mass="25054">MHAIYFLSGAFLVVSFRLAGVAGKPTPAHVDGMQTYTRSHTLAENYTFDPRDGWESVNVTSLQYEYRRNLANNSRQASQKHRIGVAGVIQGALEDVWNGLRGIGKPQDVTITWYTGHDLLGPSCWSKGEWAPTDESFACALTLKGWVDRPKCFEFLELCKSRQKCIFVRVVDTCAGCAQGSKHVDLTKAAFKELDALDVGITTVEMRRATVPKKWFIDLWGPKH</sequence>
<proteinExistence type="predicted"/>
<dbReference type="AlphaFoldDB" id="A0A8H5GG94"/>
<feature type="signal peptide" evidence="2">
    <location>
        <begin position="1"/>
        <end position="23"/>
    </location>
</feature>
<dbReference type="InterPro" id="IPR051477">
    <property type="entry name" value="Expansin_CellWall"/>
</dbReference>
<accession>A0A8H5GG94</accession>
<protein>
    <recommendedName>
        <fullName evidence="5">RlpA-like protein double-psi beta-barrel domain-containing protein</fullName>
    </recommendedName>
</protein>
<evidence type="ECO:0000256" key="1">
    <source>
        <dbReference type="ARBA" id="ARBA00022729"/>
    </source>
</evidence>
<dbReference type="PANTHER" id="PTHR31836:SF22">
    <property type="entry name" value="RLPA-LIKE PROTEIN DOUBLE-PSI BETA-BARREL DOMAIN-CONTAINING PROTEIN"/>
    <property type="match status" value="1"/>
</dbReference>
<evidence type="ECO:0000256" key="2">
    <source>
        <dbReference type="SAM" id="SignalP"/>
    </source>
</evidence>
<gene>
    <name evidence="3" type="ORF">D9756_000719</name>
</gene>
<evidence type="ECO:0008006" key="5">
    <source>
        <dbReference type="Google" id="ProtNLM"/>
    </source>
</evidence>
<dbReference type="CDD" id="cd22191">
    <property type="entry name" value="DPBB_RlpA_EXP_N-like"/>
    <property type="match status" value="1"/>
</dbReference>
<reference evidence="3 4" key="1">
    <citation type="journal article" date="2020" name="ISME J.">
        <title>Uncovering the hidden diversity of litter-decomposition mechanisms in mushroom-forming fungi.</title>
        <authorList>
            <person name="Floudas D."/>
            <person name="Bentzer J."/>
            <person name="Ahren D."/>
            <person name="Johansson T."/>
            <person name="Persson P."/>
            <person name="Tunlid A."/>
        </authorList>
    </citation>
    <scope>NUCLEOTIDE SEQUENCE [LARGE SCALE GENOMIC DNA]</scope>
    <source>
        <strain evidence="3 4">CBS 146.42</strain>
    </source>
</reference>
<keyword evidence="4" id="KW-1185">Reference proteome</keyword>
<dbReference type="Gene3D" id="2.40.40.10">
    <property type="entry name" value="RlpA-like domain"/>
    <property type="match status" value="1"/>
</dbReference>